<reference evidence="1 2" key="1">
    <citation type="submission" date="2016-09" db="EMBL/GenBank/DDBJ databases">
        <title>Pseudonocardia autotrophica DSM535, a candidate organism with high potential of specific P450 cytochromes.</title>
        <authorList>
            <person name="Grumaz C."/>
            <person name="Vainshtein Y."/>
            <person name="Kirstahler P."/>
            <person name="Sohn K."/>
        </authorList>
    </citation>
    <scope>NUCLEOTIDE SEQUENCE [LARGE SCALE GENOMIC DNA]</scope>
    <source>
        <strain evidence="1 2">DSM 535</strain>
    </source>
</reference>
<evidence type="ECO:0000313" key="2">
    <source>
        <dbReference type="Proteomes" id="UP000194360"/>
    </source>
</evidence>
<protein>
    <submittedName>
        <fullName evidence="1">Ycf48-like protein</fullName>
    </submittedName>
</protein>
<accession>A0A1Y2MH89</accession>
<dbReference type="RefSeq" id="WP_125911219.1">
    <property type="nucleotide sequence ID" value="NZ_AP018920.1"/>
</dbReference>
<dbReference type="SUPFAM" id="SSF110296">
    <property type="entry name" value="Oligoxyloglucan reducing end-specific cellobiohydrolase"/>
    <property type="match status" value="1"/>
</dbReference>
<evidence type="ECO:0000313" key="1">
    <source>
        <dbReference type="EMBL" id="OSY34626.1"/>
    </source>
</evidence>
<name>A0A1Y2MH89_PSEAH</name>
<dbReference type="AlphaFoldDB" id="A0A1Y2MH89"/>
<dbReference type="EMBL" id="MIGB01000073">
    <property type="protein sequence ID" value="OSY34626.1"/>
    <property type="molecule type" value="Genomic_DNA"/>
</dbReference>
<dbReference type="STRING" id="2074.BG845_06672"/>
<keyword evidence="2" id="KW-1185">Reference proteome</keyword>
<dbReference type="OrthoDB" id="9764804at2"/>
<dbReference type="CDD" id="cd15482">
    <property type="entry name" value="Sialidase_non-viral"/>
    <property type="match status" value="1"/>
</dbReference>
<sequence length="307" mass="31220">MIDRQPVPRPNPHRRRTRYRPVHALLTAGIAVLLAGCGGPAQPGTSPAAADTTSLFDQVGHVHGVGVDPADGGIVIAGHHGLFGLTGEGTLAPRQDSPPAGGPDLMGFTVAGPAAYLASGHPAPQDTSTPNPLGLVRSTDGGATWEPVSLHGQVDFHALDVDGTAVVGLDATRGLLMTSSDSGRTWQERAPLAALDVALAPGDGTRILATTEDGVMASRDGGATFTTVADSPLLAYLAWADDGTVYGIGPDGTVHASYDQGTTWQRRGGTASPPQAITAEPGGRLTVVTDDGVERSTDGGATLQRLA</sequence>
<organism evidence="1 2">
    <name type="scientific">Pseudonocardia autotrophica</name>
    <name type="common">Amycolata autotrophica</name>
    <name type="synonym">Nocardia autotrophica</name>
    <dbReference type="NCBI Taxonomy" id="2074"/>
    <lineage>
        <taxon>Bacteria</taxon>
        <taxon>Bacillati</taxon>
        <taxon>Actinomycetota</taxon>
        <taxon>Actinomycetes</taxon>
        <taxon>Pseudonocardiales</taxon>
        <taxon>Pseudonocardiaceae</taxon>
        <taxon>Pseudonocardia</taxon>
    </lineage>
</organism>
<comment type="caution">
    <text evidence="1">The sequence shown here is derived from an EMBL/GenBank/DDBJ whole genome shotgun (WGS) entry which is preliminary data.</text>
</comment>
<dbReference type="InterPro" id="IPR015943">
    <property type="entry name" value="WD40/YVTN_repeat-like_dom_sf"/>
</dbReference>
<dbReference type="Proteomes" id="UP000194360">
    <property type="component" value="Unassembled WGS sequence"/>
</dbReference>
<dbReference type="Gene3D" id="2.130.10.10">
    <property type="entry name" value="YVTN repeat-like/Quinoprotein amine dehydrogenase"/>
    <property type="match status" value="1"/>
</dbReference>
<gene>
    <name evidence="1" type="primary">hcf136</name>
    <name evidence="1" type="ORF">BG845_06672</name>
</gene>
<dbReference type="InterPro" id="IPR054817">
    <property type="entry name" value="Glycosyl_F510_1955-like"/>
</dbReference>
<dbReference type="NCBIfam" id="NF045728">
    <property type="entry name" value="glycosyl_F510_1955"/>
    <property type="match status" value="1"/>
</dbReference>
<proteinExistence type="predicted"/>